<dbReference type="RefSeq" id="WP_179904806.1">
    <property type="nucleotide sequence ID" value="NZ_JACBXS010000005.1"/>
</dbReference>
<evidence type="ECO:0000256" key="2">
    <source>
        <dbReference type="ARBA" id="ARBA00022475"/>
    </source>
</evidence>
<evidence type="ECO:0000256" key="4">
    <source>
        <dbReference type="ARBA" id="ARBA00022989"/>
    </source>
</evidence>
<feature type="domain" description="RDD" evidence="7">
    <location>
        <begin position="18"/>
        <end position="133"/>
    </location>
</feature>
<evidence type="ECO:0000259" key="7">
    <source>
        <dbReference type="Pfam" id="PF06271"/>
    </source>
</evidence>
<sequence>MTLPDPQLQPEFYANVPLKRALAWLVDTVLILLLALIAVIFTLFVGAFIFPVLFAAVSIGYRTVMLARFGATFGMMLGGIRLFHLDGRNPDPATAAIYSVLHAGVMFFVITQIASIVTILVTPYRQGLHDLALGTTMLNRPADI</sequence>
<organism evidence="8 9">
    <name type="scientific">Rhabdonatronobacter sediminivivens</name>
    <dbReference type="NCBI Taxonomy" id="2743469"/>
    <lineage>
        <taxon>Bacteria</taxon>
        <taxon>Pseudomonadati</taxon>
        <taxon>Pseudomonadota</taxon>
        <taxon>Alphaproteobacteria</taxon>
        <taxon>Rhodobacterales</taxon>
        <taxon>Paracoccaceae</taxon>
        <taxon>Rhabdonatronobacter</taxon>
    </lineage>
</organism>
<feature type="transmembrane region" description="Helical" evidence="6">
    <location>
        <begin position="29"/>
        <end position="54"/>
    </location>
</feature>
<dbReference type="AlphaFoldDB" id="A0A7Z0HXH7"/>
<dbReference type="Pfam" id="PF06271">
    <property type="entry name" value="RDD"/>
    <property type="match status" value="1"/>
</dbReference>
<keyword evidence="5 6" id="KW-0472">Membrane</keyword>
<evidence type="ECO:0000313" key="8">
    <source>
        <dbReference type="EMBL" id="NYS24108.1"/>
    </source>
</evidence>
<keyword evidence="4 6" id="KW-1133">Transmembrane helix</keyword>
<dbReference type="PANTHER" id="PTHR36115:SF6">
    <property type="entry name" value="PROLINE-RICH ANTIGEN HOMOLOG"/>
    <property type="match status" value="1"/>
</dbReference>
<dbReference type="GO" id="GO:0005886">
    <property type="term" value="C:plasma membrane"/>
    <property type="evidence" value="ECO:0007669"/>
    <property type="project" value="UniProtKB-SubCell"/>
</dbReference>
<keyword evidence="9" id="KW-1185">Reference proteome</keyword>
<comment type="subcellular location">
    <subcellularLocation>
        <location evidence="1">Cell membrane</location>
        <topology evidence="1">Multi-pass membrane protein</topology>
    </subcellularLocation>
</comment>
<feature type="transmembrane region" description="Helical" evidence="6">
    <location>
        <begin position="66"/>
        <end position="84"/>
    </location>
</feature>
<evidence type="ECO:0000256" key="6">
    <source>
        <dbReference type="SAM" id="Phobius"/>
    </source>
</evidence>
<name>A0A7Z0HXH7_9RHOB</name>
<evidence type="ECO:0000256" key="3">
    <source>
        <dbReference type="ARBA" id="ARBA00022692"/>
    </source>
</evidence>
<proteinExistence type="predicted"/>
<accession>A0A7Z0HXH7</accession>
<comment type="caution">
    <text evidence="8">The sequence shown here is derived from an EMBL/GenBank/DDBJ whole genome shotgun (WGS) entry which is preliminary data.</text>
</comment>
<dbReference type="InterPro" id="IPR010432">
    <property type="entry name" value="RDD"/>
</dbReference>
<feature type="transmembrane region" description="Helical" evidence="6">
    <location>
        <begin position="96"/>
        <end position="121"/>
    </location>
</feature>
<dbReference type="EMBL" id="JACBXS010000005">
    <property type="protein sequence ID" value="NYS24108.1"/>
    <property type="molecule type" value="Genomic_DNA"/>
</dbReference>
<evidence type="ECO:0000256" key="1">
    <source>
        <dbReference type="ARBA" id="ARBA00004651"/>
    </source>
</evidence>
<dbReference type="PANTHER" id="PTHR36115">
    <property type="entry name" value="PROLINE-RICH ANTIGEN HOMOLOG-RELATED"/>
    <property type="match status" value="1"/>
</dbReference>
<keyword evidence="2" id="KW-1003">Cell membrane</keyword>
<reference evidence="8 9" key="1">
    <citation type="journal article" date="2000" name="Arch. Microbiol.">
        <title>Rhodobaca bogoriensis gen. nov. and sp. nov., an alkaliphilic purple nonsulfur bacterium from African Rift Valley soda lakes.</title>
        <authorList>
            <person name="Milford A.D."/>
            <person name="Achenbach L.A."/>
            <person name="Jung D.O."/>
            <person name="Madigan M.T."/>
        </authorList>
    </citation>
    <scope>NUCLEOTIDE SEQUENCE [LARGE SCALE GENOMIC DNA]</scope>
    <source>
        <strain evidence="8 9">2376</strain>
    </source>
</reference>
<gene>
    <name evidence="8" type="ORF">HUK65_03815</name>
</gene>
<evidence type="ECO:0000313" key="9">
    <source>
        <dbReference type="Proteomes" id="UP000529417"/>
    </source>
</evidence>
<keyword evidence="3 6" id="KW-0812">Transmembrane</keyword>
<evidence type="ECO:0000256" key="5">
    <source>
        <dbReference type="ARBA" id="ARBA00023136"/>
    </source>
</evidence>
<protein>
    <submittedName>
        <fullName evidence="8">RDD family protein</fullName>
    </submittedName>
</protein>
<dbReference type="InterPro" id="IPR051791">
    <property type="entry name" value="Pra-immunoreactive"/>
</dbReference>
<dbReference type="Proteomes" id="UP000529417">
    <property type="component" value="Unassembled WGS sequence"/>
</dbReference>